<feature type="transmembrane region" description="Helical" evidence="2">
    <location>
        <begin position="290"/>
        <end position="308"/>
    </location>
</feature>
<dbReference type="AlphaFoldDB" id="A0A212R0C0"/>
<dbReference type="InterPro" id="IPR018677">
    <property type="entry name" value="DUF2157"/>
</dbReference>
<feature type="transmembrane region" description="Helical" evidence="2">
    <location>
        <begin position="314"/>
        <end position="335"/>
    </location>
</feature>
<accession>A0A212R0C0</accession>
<keyword evidence="2" id="KW-0472">Membrane</keyword>
<feature type="transmembrane region" description="Helical" evidence="2">
    <location>
        <begin position="74"/>
        <end position="94"/>
    </location>
</feature>
<feature type="transmembrane region" description="Helical" evidence="2">
    <location>
        <begin position="42"/>
        <end position="62"/>
    </location>
</feature>
<keyword evidence="2" id="KW-1133">Transmembrane helix</keyword>
<feature type="transmembrane region" description="Helical" evidence="2">
    <location>
        <begin position="214"/>
        <end position="233"/>
    </location>
</feature>
<dbReference type="EMBL" id="FYEK01000027">
    <property type="protein sequence ID" value="SNB65421.1"/>
    <property type="molecule type" value="Genomic_DNA"/>
</dbReference>
<dbReference type="InParanoid" id="A0A212R0C0"/>
<evidence type="ECO:0000259" key="3">
    <source>
        <dbReference type="Pfam" id="PF09925"/>
    </source>
</evidence>
<feature type="transmembrane region" description="Helical" evidence="2">
    <location>
        <begin position="157"/>
        <end position="177"/>
    </location>
</feature>
<proteinExistence type="predicted"/>
<dbReference type="Pfam" id="PF09925">
    <property type="entry name" value="DUF2157"/>
    <property type="match status" value="1"/>
</dbReference>
<keyword evidence="5" id="KW-1185">Reference proteome</keyword>
<feature type="transmembrane region" description="Helical" evidence="2">
    <location>
        <begin position="106"/>
        <end position="125"/>
    </location>
</feature>
<feature type="transmembrane region" description="Helical" evidence="2">
    <location>
        <begin position="267"/>
        <end position="285"/>
    </location>
</feature>
<gene>
    <name evidence="4" type="ORF">SAMN02746019_00009910</name>
</gene>
<evidence type="ECO:0000256" key="1">
    <source>
        <dbReference type="SAM" id="MobiDB-lite"/>
    </source>
</evidence>
<feature type="transmembrane region" description="Helical" evidence="2">
    <location>
        <begin position="240"/>
        <end position="261"/>
    </location>
</feature>
<organism evidence="4 5">
    <name type="scientific">Thermoflexus hugenholtzii JAD2</name>
    <dbReference type="NCBI Taxonomy" id="877466"/>
    <lineage>
        <taxon>Bacteria</taxon>
        <taxon>Bacillati</taxon>
        <taxon>Chloroflexota</taxon>
        <taxon>Thermoflexia</taxon>
        <taxon>Thermoflexales</taxon>
        <taxon>Thermoflexaceae</taxon>
        <taxon>Thermoflexus</taxon>
    </lineage>
</organism>
<protein>
    <submittedName>
        <fullName evidence="4">Predicted membrane protein</fullName>
    </submittedName>
</protein>
<name>A0A212R0C0_9CHLR</name>
<dbReference type="Proteomes" id="UP000197025">
    <property type="component" value="Unassembled WGS sequence"/>
</dbReference>
<keyword evidence="2" id="KW-0812">Transmembrane</keyword>
<dbReference type="RefSeq" id="WP_088571230.1">
    <property type="nucleotide sequence ID" value="NZ_FYEK01000027.1"/>
</dbReference>
<evidence type="ECO:0000313" key="4">
    <source>
        <dbReference type="EMBL" id="SNB65421.1"/>
    </source>
</evidence>
<evidence type="ECO:0000313" key="5">
    <source>
        <dbReference type="Proteomes" id="UP000197025"/>
    </source>
</evidence>
<feature type="region of interest" description="Disordered" evidence="1">
    <location>
        <begin position="345"/>
        <end position="365"/>
    </location>
</feature>
<feature type="domain" description="DUF2157" evidence="3">
    <location>
        <begin position="10"/>
        <end position="122"/>
    </location>
</feature>
<feature type="transmembrane region" description="Helical" evidence="2">
    <location>
        <begin position="184"/>
        <end position="202"/>
    </location>
</feature>
<reference evidence="5" key="1">
    <citation type="submission" date="2017-06" db="EMBL/GenBank/DDBJ databases">
        <authorList>
            <person name="Varghese N."/>
            <person name="Submissions S."/>
        </authorList>
    </citation>
    <scope>NUCLEOTIDE SEQUENCE [LARGE SCALE GENOMIC DNA]</scope>
    <source>
        <strain evidence="5">JAD2</strain>
    </source>
</reference>
<evidence type="ECO:0000256" key="2">
    <source>
        <dbReference type="SAM" id="Phobius"/>
    </source>
</evidence>
<sequence>MADLERRLKEWQAAGLITAEQAEAIAAFEAQAERRRISLRNLLIYLGAFFILTSLCLTVANLDIAGLWKALPPWGRMLIVAAPTMTLWIAGALLRRPDSPIRTRGARACWMAAAWMTALTIAVTLNEWPISETPPVRPELSRFAPRPEPPEPKDPRWIALAASLGALPPAVLALLVLPGLAQGLPVATLITATAFSISTLVFDPQMGQAQRLPLYLPWATAGVIHLTAAEVARQRQAGDLVWLFNLFGAWSWLLPAFLMGLEGPQPFWETLLLLQSLTLIGWSLIRPSRVLLYSGAFFLLVYLVDLNFEYFAGQIGLPAALLITGVAFMAVGLGVRRLHRRFGTASGSARDNGTTRANPPSSSAA</sequence>